<reference evidence="1" key="1">
    <citation type="submission" date="2024-09" db="EMBL/GenBank/DDBJ databases">
        <title>Black Yeasts Isolated from many extreme environments.</title>
        <authorList>
            <person name="Coleine C."/>
            <person name="Stajich J.E."/>
            <person name="Selbmann L."/>
        </authorList>
    </citation>
    <scope>NUCLEOTIDE SEQUENCE</scope>
    <source>
        <strain evidence="1">CCFEE 5737</strain>
    </source>
</reference>
<dbReference type="EMBL" id="JAWDJW010000126">
    <property type="protein sequence ID" value="KAK3081570.1"/>
    <property type="molecule type" value="Genomic_DNA"/>
</dbReference>
<accession>A0ACC3DY97</accession>
<gene>
    <name evidence="1" type="ORF">LTS18_005315</name>
</gene>
<proteinExistence type="predicted"/>
<sequence>MKNQPCWLAEIRCGERIKQEARCNATKLVEGNRDKTLKCDEECARLERNRKLALALNIDQETHKDDHIPYSADTLNMFLSNIQWCQIQEKELRLFSADPDNKRLRFKPMPSQQRKFLHSLAEDFGFDSESMDPEPHRHIAIFKTPRFVSAPMKTLAECARIRNVQRAAMATAAAATPAADAQPKKTKASNVVADPYNGFLITNARFALTVEELRAAIRPIVAATPQLDLDLDFLPNEDVVLRPKSSSSNDERTTETLFTENKSALAKAVSSHGLGTLQLCRVDGSLNVLRRESDGASGGGWSQVAAKAASSSSRAPTVAPVGGKSSFTVLSSSASKRKKVAPAAAAAATQLRKQESVVDDWERAEIEEEEREREKEREREAAAASEGGSVGGSGDEGGEAAMTGKDGVLEGAGSGDKAGSSAASQTGQQDEDEMAAGTGLQPDGDDVVVGESPAVVQQQQQQDAEPDAA</sequence>
<comment type="caution">
    <text evidence="1">The sequence shown here is derived from an EMBL/GenBank/DDBJ whole genome shotgun (WGS) entry which is preliminary data.</text>
</comment>
<organism evidence="1 2">
    <name type="scientific">Coniosporium uncinatum</name>
    <dbReference type="NCBI Taxonomy" id="93489"/>
    <lineage>
        <taxon>Eukaryota</taxon>
        <taxon>Fungi</taxon>
        <taxon>Dikarya</taxon>
        <taxon>Ascomycota</taxon>
        <taxon>Pezizomycotina</taxon>
        <taxon>Dothideomycetes</taxon>
        <taxon>Dothideomycetes incertae sedis</taxon>
        <taxon>Coniosporium</taxon>
    </lineage>
</organism>
<evidence type="ECO:0000313" key="2">
    <source>
        <dbReference type="Proteomes" id="UP001186974"/>
    </source>
</evidence>
<dbReference type="Proteomes" id="UP001186974">
    <property type="component" value="Unassembled WGS sequence"/>
</dbReference>
<evidence type="ECO:0000313" key="1">
    <source>
        <dbReference type="EMBL" id="KAK3081570.1"/>
    </source>
</evidence>
<name>A0ACC3DY97_9PEZI</name>
<keyword evidence="2" id="KW-1185">Reference proteome</keyword>
<protein>
    <submittedName>
        <fullName evidence="1">Uncharacterized protein</fullName>
    </submittedName>
</protein>